<dbReference type="GO" id="GO:0043094">
    <property type="term" value="P:metabolic compound salvage"/>
    <property type="evidence" value="ECO:0007669"/>
    <property type="project" value="UniProtKB-UniRule"/>
</dbReference>
<dbReference type="InterPro" id="IPR006124">
    <property type="entry name" value="Metalloenzyme"/>
</dbReference>
<dbReference type="PANTHER" id="PTHR21110">
    <property type="entry name" value="PHOSPHOPENTOMUTASE"/>
    <property type="match status" value="1"/>
</dbReference>
<feature type="binding site" evidence="6">
    <location>
        <position position="335"/>
    </location>
    <ligand>
        <name>Mn(2+)</name>
        <dbReference type="ChEBI" id="CHEBI:29035"/>
        <label>2</label>
    </ligand>
</feature>
<dbReference type="PANTHER" id="PTHR21110:SF0">
    <property type="entry name" value="PHOSPHOPENTOMUTASE"/>
    <property type="match status" value="1"/>
</dbReference>
<accession>A0A7X5KM26</accession>
<comment type="similarity">
    <text evidence="1 6">Belongs to the phosphopentomutase family.</text>
</comment>
<evidence type="ECO:0000256" key="4">
    <source>
        <dbReference type="ARBA" id="ARBA00023211"/>
    </source>
</evidence>
<dbReference type="GO" id="GO:0008973">
    <property type="term" value="F:phosphopentomutase activity"/>
    <property type="evidence" value="ECO:0007669"/>
    <property type="project" value="UniProtKB-UniRule"/>
</dbReference>
<feature type="binding site" evidence="6">
    <location>
        <position position="287"/>
    </location>
    <ligand>
        <name>Mn(2+)</name>
        <dbReference type="ChEBI" id="CHEBI:29035"/>
        <label>2</label>
    </ligand>
</feature>
<evidence type="ECO:0000256" key="1">
    <source>
        <dbReference type="ARBA" id="ARBA00010373"/>
    </source>
</evidence>
<dbReference type="GO" id="GO:0006015">
    <property type="term" value="P:5-phosphoribose 1-diphosphate biosynthetic process"/>
    <property type="evidence" value="ECO:0007669"/>
    <property type="project" value="UniProtKB-UniPathway"/>
</dbReference>
<proteinExistence type="inferred from homology"/>
<comment type="catalytic activity">
    <reaction evidence="6">
        <text>alpha-D-ribose 1-phosphate = D-ribose 5-phosphate</text>
        <dbReference type="Rhea" id="RHEA:18793"/>
        <dbReference type="ChEBI" id="CHEBI:57720"/>
        <dbReference type="ChEBI" id="CHEBI:78346"/>
        <dbReference type="EC" id="5.4.2.7"/>
    </reaction>
</comment>
<evidence type="ECO:0000313" key="9">
    <source>
        <dbReference type="EMBL" id="NDL66288.1"/>
    </source>
</evidence>
<comment type="subcellular location">
    <subcellularLocation>
        <location evidence="6">Cytoplasm</location>
    </subcellularLocation>
</comment>
<dbReference type="EC" id="5.4.2.7" evidence="6 7"/>
<dbReference type="CDD" id="cd16009">
    <property type="entry name" value="PPM"/>
    <property type="match status" value="1"/>
</dbReference>
<dbReference type="GO" id="GO:0009117">
    <property type="term" value="P:nucleotide metabolic process"/>
    <property type="evidence" value="ECO:0007669"/>
    <property type="project" value="UniProtKB-UniRule"/>
</dbReference>
<feature type="binding site" evidence="6">
    <location>
        <position position="11"/>
    </location>
    <ligand>
        <name>Mn(2+)</name>
        <dbReference type="ChEBI" id="CHEBI:29035"/>
        <label>1</label>
    </ligand>
</feature>
<dbReference type="Gene3D" id="3.40.720.10">
    <property type="entry name" value="Alkaline Phosphatase, subunit A"/>
    <property type="match status" value="1"/>
</dbReference>
<keyword evidence="2 6" id="KW-0963">Cytoplasm</keyword>
<comment type="catalytic activity">
    <reaction evidence="6">
        <text>2-deoxy-alpha-D-ribose 1-phosphate = 2-deoxy-D-ribose 5-phosphate</text>
        <dbReference type="Rhea" id="RHEA:27658"/>
        <dbReference type="ChEBI" id="CHEBI:57259"/>
        <dbReference type="ChEBI" id="CHEBI:62877"/>
        <dbReference type="EC" id="5.4.2.7"/>
    </reaction>
</comment>
<protein>
    <recommendedName>
        <fullName evidence="6 7">Phosphopentomutase</fullName>
        <ecNumber evidence="6 7">5.4.2.7</ecNumber>
    </recommendedName>
    <alternativeName>
        <fullName evidence="6">Phosphodeoxyribomutase</fullName>
    </alternativeName>
</protein>
<dbReference type="InterPro" id="IPR024052">
    <property type="entry name" value="Phosphopentomutase_DeoB_cap_sf"/>
</dbReference>
<organism evidence="9 10">
    <name type="scientific">Anaerotalea alkaliphila</name>
    <dbReference type="NCBI Taxonomy" id="2662126"/>
    <lineage>
        <taxon>Bacteria</taxon>
        <taxon>Bacillati</taxon>
        <taxon>Bacillota</taxon>
        <taxon>Clostridia</taxon>
        <taxon>Eubacteriales</taxon>
        <taxon>Anaerotalea</taxon>
    </lineage>
</organism>
<evidence type="ECO:0000313" key="10">
    <source>
        <dbReference type="Proteomes" id="UP000461585"/>
    </source>
</evidence>
<dbReference type="InterPro" id="IPR017850">
    <property type="entry name" value="Alkaline_phosphatase_core_sf"/>
</dbReference>
<feature type="binding site" evidence="6">
    <location>
        <position position="324"/>
    </location>
    <ligand>
        <name>Mn(2+)</name>
        <dbReference type="ChEBI" id="CHEBI:29035"/>
        <label>1</label>
    </ligand>
</feature>
<dbReference type="EMBL" id="JAAEEH010000001">
    <property type="protein sequence ID" value="NDL66288.1"/>
    <property type="molecule type" value="Genomic_DNA"/>
</dbReference>
<dbReference type="FunFam" id="3.30.70.1250:FF:000001">
    <property type="entry name" value="Phosphopentomutase"/>
    <property type="match status" value="1"/>
</dbReference>
<feature type="domain" description="Metalloenzyme" evidence="8">
    <location>
        <begin position="4"/>
        <end position="375"/>
    </location>
</feature>
<evidence type="ECO:0000256" key="6">
    <source>
        <dbReference type="HAMAP-Rule" id="MF_00740"/>
    </source>
</evidence>
<dbReference type="UniPathway" id="UPA00087">
    <property type="reaction ID" value="UER00173"/>
</dbReference>
<feature type="binding site" evidence="6">
    <location>
        <position position="282"/>
    </location>
    <ligand>
        <name>Mn(2+)</name>
        <dbReference type="ChEBI" id="CHEBI:29035"/>
        <label>2</label>
    </ligand>
</feature>
<dbReference type="HAMAP" id="MF_00740">
    <property type="entry name" value="Phosphopentomut"/>
    <property type="match status" value="1"/>
</dbReference>
<evidence type="ECO:0000256" key="2">
    <source>
        <dbReference type="ARBA" id="ARBA00022490"/>
    </source>
</evidence>
<dbReference type="SUPFAM" id="SSF53649">
    <property type="entry name" value="Alkaline phosphatase-like"/>
    <property type="match status" value="1"/>
</dbReference>
<evidence type="ECO:0000259" key="8">
    <source>
        <dbReference type="Pfam" id="PF01676"/>
    </source>
</evidence>
<evidence type="ECO:0000256" key="7">
    <source>
        <dbReference type="NCBIfam" id="TIGR01696"/>
    </source>
</evidence>
<gene>
    <name evidence="6" type="primary">deoB</name>
    <name evidence="9" type="ORF">GXN74_00820</name>
</gene>
<dbReference type="SUPFAM" id="SSF143856">
    <property type="entry name" value="DeoB insert domain-like"/>
    <property type="match status" value="1"/>
</dbReference>
<name>A0A7X5KM26_9FIRM</name>
<dbReference type="RefSeq" id="WP_162369010.1">
    <property type="nucleotide sequence ID" value="NZ_JAAEEH010000001.1"/>
</dbReference>
<dbReference type="NCBIfam" id="TIGR01696">
    <property type="entry name" value="deoB"/>
    <property type="match status" value="1"/>
</dbReference>
<dbReference type="InterPro" id="IPR010045">
    <property type="entry name" value="DeoB"/>
</dbReference>
<comment type="caution">
    <text evidence="9">The sequence shown here is derived from an EMBL/GenBank/DDBJ whole genome shotgun (WGS) entry which is preliminary data.</text>
</comment>
<dbReference type="GO" id="GO:0000287">
    <property type="term" value="F:magnesium ion binding"/>
    <property type="evidence" value="ECO:0007669"/>
    <property type="project" value="UniProtKB-UniRule"/>
</dbReference>
<feature type="binding site" evidence="6">
    <location>
        <position position="323"/>
    </location>
    <ligand>
        <name>Mn(2+)</name>
        <dbReference type="ChEBI" id="CHEBI:29035"/>
        <label>1</label>
    </ligand>
</feature>
<comment type="pathway">
    <text evidence="6">Carbohydrate degradation; 2-deoxy-D-ribose 1-phosphate degradation; D-glyceraldehyde 3-phosphate and acetaldehyde from 2-deoxy-alpha-D-ribose 1-phosphate: step 1/2.</text>
</comment>
<dbReference type="GO" id="GO:0030145">
    <property type="term" value="F:manganese ion binding"/>
    <property type="evidence" value="ECO:0007669"/>
    <property type="project" value="UniProtKB-UniRule"/>
</dbReference>
<dbReference type="AlphaFoldDB" id="A0A7X5KM26"/>
<dbReference type="GO" id="GO:0006018">
    <property type="term" value="P:2-deoxyribose 1-phosphate catabolic process"/>
    <property type="evidence" value="ECO:0007669"/>
    <property type="project" value="UniProtKB-UniRule"/>
</dbReference>
<dbReference type="NCBIfam" id="NF003766">
    <property type="entry name" value="PRK05362.1"/>
    <property type="match status" value="1"/>
</dbReference>
<evidence type="ECO:0000256" key="5">
    <source>
        <dbReference type="ARBA" id="ARBA00023235"/>
    </source>
</evidence>
<keyword evidence="10" id="KW-1185">Reference proteome</keyword>
<sequence>MVDRIVWIVLDSVGVGELPDAGRFGDEGSNTLVHTVQRTGIRLPHLAGLGLGRIQGVKGIEMPEQVSGIYGKCAEMSNGKDTTIGHWEMAGIHSPDPLPTYPEGFPEEVLQPFMERTGYGVLCNRPYSGTDVIRDYGAEHMETGKLIVYTSADSVFQIAAHEAVVDVETLYKVCSVAREILQGKHGVARVIARPFQGEPGKFTRTANRRDFSLDPPGPTVLDRAKEAGLDVVAIGKIEDIFNGKGITHAIHTKSNMEGVDVLLESMEWQGKGIIFANLVEFDSAWGHRNDVAGYARGLVEFDDRLPEILGKMRETDVLVINADHGCDPTTPSTDHSREYVPLLLYGHRLGKGVDLGIRSSFADIGQTLAELLGLQELPFGKSFAGLILPQSN</sequence>
<keyword evidence="3 6" id="KW-0479">Metal-binding</keyword>
<comment type="cofactor">
    <cofactor evidence="6">
        <name>Mn(2+)</name>
        <dbReference type="ChEBI" id="CHEBI:29035"/>
    </cofactor>
    <text evidence="6">Binds 2 manganese ions.</text>
</comment>
<reference evidence="9 10" key="1">
    <citation type="submission" date="2020-01" db="EMBL/GenBank/DDBJ databases">
        <title>Anaeroalcalibacter tamaniensis gen. nov., sp. nov., moderately halophilic strictly anaerobic fermenter bacterium from mud volcano of Taman peninsula.</title>
        <authorList>
            <person name="Frolova A."/>
            <person name="Merkel A.Y."/>
            <person name="Slobodkin A.I."/>
        </authorList>
    </citation>
    <scope>NUCLEOTIDE SEQUENCE [LARGE SCALE GENOMIC DNA]</scope>
    <source>
        <strain evidence="9 10">F-3ap</strain>
    </source>
</reference>
<keyword evidence="5 6" id="KW-0413">Isomerase</keyword>
<dbReference type="GO" id="GO:0005829">
    <property type="term" value="C:cytosol"/>
    <property type="evidence" value="ECO:0007669"/>
    <property type="project" value="TreeGrafter"/>
</dbReference>
<dbReference type="Proteomes" id="UP000461585">
    <property type="component" value="Unassembled WGS sequence"/>
</dbReference>
<evidence type="ECO:0000256" key="3">
    <source>
        <dbReference type="ARBA" id="ARBA00022723"/>
    </source>
</evidence>
<dbReference type="PIRSF" id="PIRSF001491">
    <property type="entry name" value="Ppentomutase"/>
    <property type="match status" value="1"/>
</dbReference>
<comment type="function">
    <text evidence="6">Isomerase that catalyzes the conversion of deoxy-ribose 1-phosphate (dRib-1-P) and ribose 1-phosphate (Rib-1-P) to deoxy-ribose 5-phosphate (dRib-5-P) and ribose 5-phosphate (Rib-5-P), respectively.</text>
</comment>
<dbReference type="Pfam" id="PF01676">
    <property type="entry name" value="Metalloenzyme"/>
    <property type="match status" value="1"/>
</dbReference>
<keyword evidence="4 6" id="KW-0464">Manganese</keyword>
<dbReference type="Gene3D" id="3.30.70.1250">
    <property type="entry name" value="Phosphopentomutase"/>
    <property type="match status" value="1"/>
</dbReference>